<dbReference type="Proteomes" id="UP000077667">
    <property type="component" value="Chromosome"/>
</dbReference>
<dbReference type="InterPro" id="IPR001451">
    <property type="entry name" value="Hexapep"/>
</dbReference>
<proteinExistence type="inferred from homology"/>
<dbReference type="STRING" id="1176587.A8C56_06230"/>
<accession>A0A1A9HZD6</accession>
<dbReference type="KEGG" id="nia:A8C56_06230"/>
<organism evidence="5 6">
    <name type="scientific">Niabella ginsenosidivorans</name>
    <dbReference type="NCBI Taxonomy" id="1176587"/>
    <lineage>
        <taxon>Bacteria</taxon>
        <taxon>Pseudomonadati</taxon>
        <taxon>Bacteroidota</taxon>
        <taxon>Chitinophagia</taxon>
        <taxon>Chitinophagales</taxon>
        <taxon>Chitinophagaceae</taxon>
        <taxon>Niabella</taxon>
    </lineage>
</organism>
<keyword evidence="4" id="KW-0012">Acyltransferase</keyword>
<evidence type="ECO:0000256" key="3">
    <source>
        <dbReference type="ARBA" id="ARBA00022737"/>
    </source>
</evidence>
<gene>
    <name evidence="5" type="ORF">A8C56_06230</name>
</gene>
<sequence length="202" mass="21843">MILFYVYKITRRIVSYFIALFDNCRTHWVLRGNRVSITSFKSTGVPYVMVASGGQFIIGKNFSMHNGIKGNPIGSYNKCTFFVDKGARLTIGDHVGISQAALICHHSITIGNDVKIGGGVRIYDTDFHSLDAAIRAGKDDILHKAKAPVVIGNNAFIGAFSIILKGVTIGQNSIIGAGSVVTRSVPDNQIWAGNPAKFIKEA</sequence>
<dbReference type="InterPro" id="IPR011004">
    <property type="entry name" value="Trimer_LpxA-like_sf"/>
</dbReference>
<dbReference type="PANTHER" id="PTHR23416:SF23">
    <property type="entry name" value="ACETYLTRANSFERASE C18B11.09C-RELATED"/>
    <property type="match status" value="1"/>
</dbReference>
<dbReference type="EMBL" id="CP015772">
    <property type="protein sequence ID" value="ANH80633.1"/>
    <property type="molecule type" value="Genomic_DNA"/>
</dbReference>
<reference evidence="5 6" key="1">
    <citation type="submission" date="2016-05" db="EMBL/GenBank/DDBJ databases">
        <title>Niabella ginsenosidivorans BS26 whole genome sequencing.</title>
        <authorList>
            <person name="Im W.T."/>
            <person name="Siddiqi M.Z."/>
        </authorList>
    </citation>
    <scope>NUCLEOTIDE SEQUENCE [LARGE SCALE GENOMIC DNA]</scope>
    <source>
        <strain evidence="5 6">BS26</strain>
    </source>
</reference>
<dbReference type="InterPro" id="IPR018357">
    <property type="entry name" value="Hexapep_transf_CS"/>
</dbReference>
<name>A0A1A9HZD6_9BACT</name>
<protein>
    <submittedName>
        <fullName evidence="5">Transferase</fullName>
    </submittedName>
</protein>
<dbReference type="CDD" id="cd04647">
    <property type="entry name" value="LbH_MAT_like"/>
    <property type="match status" value="1"/>
</dbReference>
<dbReference type="Pfam" id="PF00132">
    <property type="entry name" value="Hexapep"/>
    <property type="match status" value="1"/>
</dbReference>
<dbReference type="PROSITE" id="PS00101">
    <property type="entry name" value="HEXAPEP_TRANSFERASES"/>
    <property type="match status" value="1"/>
</dbReference>
<dbReference type="InterPro" id="IPR051159">
    <property type="entry name" value="Hexapeptide_acetyltransf"/>
</dbReference>
<dbReference type="SUPFAM" id="SSF51161">
    <property type="entry name" value="Trimeric LpxA-like enzymes"/>
    <property type="match status" value="1"/>
</dbReference>
<dbReference type="GO" id="GO:0005829">
    <property type="term" value="C:cytosol"/>
    <property type="evidence" value="ECO:0007669"/>
    <property type="project" value="TreeGrafter"/>
</dbReference>
<dbReference type="AlphaFoldDB" id="A0A1A9HZD6"/>
<dbReference type="PANTHER" id="PTHR23416">
    <property type="entry name" value="SIALIC ACID SYNTHASE-RELATED"/>
    <property type="match status" value="1"/>
</dbReference>
<dbReference type="OrthoDB" id="9814490at2"/>
<dbReference type="GO" id="GO:0008374">
    <property type="term" value="F:O-acyltransferase activity"/>
    <property type="evidence" value="ECO:0007669"/>
    <property type="project" value="TreeGrafter"/>
</dbReference>
<dbReference type="Gene3D" id="2.160.10.10">
    <property type="entry name" value="Hexapeptide repeat proteins"/>
    <property type="match status" value="1"/>
</dbReference>
<evidence type="ECO:0000256" key="1">
    <source>
        <dbReference type="ARBA" id="ARBA00007274"/>
    </source>
</evidence>
<evidence type="ECO:0000256" key="4">
    <source>
        <dbReference type="ARBA" id="ARBA00023315"/>
    </source>
</evidence>
<evidence type="ECO:0000313" key="5">
    <source>
        <dbReference type="EMBL" id="ANH80633.1"/>
    </source>
</evidence>
<evidence type="ECO:0000313" key="6">
    <source>
        <dbReference type="Proteomes" id="UP000077667"/>
    </source>
</evidence>
<keyword evidence="3" id="KW-0677">Repeat</keyword>
<evidence type="ECO:0000256" key="2">
    <source>
        <dbReference type="ARBA" id="ARBA00022679"/>
    </source>
</evidence>
<comment type="similarity">
    <text evidence="1">Belongs to the transferase hexapeptide repeat family.</text>
</comment>
<keyword evidence="2 5" id="KW-0808">Transferase</keyword>
<keyword evidence="6" id="KW-1185">Reference proteome</keyword>